<name>A0ABQ8WF20_PENCH</name>
<sequence>MVVGIANLTHHSLQLCGETELISPETAKHAGVDLCYQRLSWQPKNDGSTFKVVYIVGTGNNDKLINMELDIQKKLKHIRDELSVDIEFLGIFGLDVSSGQPGQPVGFVQGLSGAAGSTGRIGNCVSAIEKLWKGENLRLEIPQGLELAVRSANIHIFGGQEASGVEHGPTSAESKKHYDANFIAYYLGTKSAVEQSQCYSMAKSPGLEMIGEALFEATKRNGNEAEDMDWTHGKVLAEKRPDIVRDPKDWHQELSCDRLGRFAYSNMGYDKLELPTQWFKHATLGITTNAVLQ</sequence>
<dbReference type="EMBL" id="JAPVEB010000004">
    <property type="protein sequence ID" value="KAJ5265046.1"/>
    <property type="molecule type" value="Genomic_DNA"/>
</dbReference>
<accession>A0ABQ8WF20</accession>
<evidence type="ECO:0000313" key="1">
    <source>
        <dbReference type="EMBL" id="KAJ5265046.1"/>
    </source>
</evidence>
<comment type="caution">
    <text evidence="1">The sequence shown here is derived from an EMBL/GenBank/DDBJ whole genome shotgun (WGS) entry which is preliminary data.</text>
</comment>
<keyword evidence="2" id="KW-1185">Reference proteome</keyword>
<dbReference type="Proteomes" id="UP001220256">
    <property type="component" value="Unassembled WGS sequence"/>
</dbReference>
<protein>
    <submittedName>
        <fullName evidence="1">Uncharacterized protein</fullName>
    </submittedName>
</protein>
<reference evidence="1 2" key="1">
    <citation type="journal article" date="2023" name="IMA Fungus">
        <title>Comparative genomic study of the Penicillium genus elucidates a diverse pangenome and 15 lateral gene transfer events.</title>
        <authorList>
            <person name="Petersen C."/>
            <person name="Sorensen T."/>
            <person name="Nielsen M.R."/>
            <person name="Sondergaard T.E."/>
            <person name="Sorensen J.L."/>
            <person name="Fitzpatrick D.A."/>
            <person name="Frisvad J.C."/>
            <person name="Nielsen K.L."/>
        </authorList>
    </citation>
    <scope>NUCLEOTIDE SEQUENCE [LARGE SCALE GENOMIC DNA]</scope>
    <source>
        <strain evidence="1 2">IBT 3361</strain>
    </source>
</reference>
<organism evidence="1 2">
    <name type="scientific">Penicillium chrysogenum</name>
    <name type="common">Penicillium notatum</name>
    <dbReference type="NCBI Taxonomy" id="5076"/>
    <lineage>
        <taxon>Eukaryota</taxon>
        <taxon>Fungi</taxon>
        <taxon>Dikarya</taxon>
        <taxon>Ascomycota</taxon>
        <taxon>Pezizomycotina</taxon>
        <taxon>Eurotiomycetes</taxon>
        <taxon>Eurotiomycetidae</taxon>
        <taxon>Eurotiales</taxon>
        <taxon>Aspergillaceae</taxon>
        <taxon>Penicillium</taxon>
        <taxon>Penicillium chrysogenum species complex</taxon>
    </lineage>
</organism>
<gene>
    <name evidence="1" type="ORF">N7505_007839</name>
</gene>
<proteinExistence type="predicted"/>
<evidence type="ECO:0000313" key="2">
    <source>
        <dbReference type="Proteomes" id="UP001220256"/>
    </source>
</evidence>